<name>A0A1M6J854_9FIRM</name>
<evidence type="ECO:0000313" key="1">
    <source>
        <dbReference type="EMBL" id="SHJ42844.1"/>
    </source>
</evidence>
<dbReference type="RefSeq" id="WP_094757416.1">
    <property type="nucleotide sequence ID" value="NZ_FQYT01000021.1"/>
</dbReference>
<dbReference type="EMBL" id="FQYT01000021">
    <property type="protein sequence ID" value="SHJ42844.1"/>
    <property type="molecule type" value="Genomic_DNA"/>
</dbReference>
<protein>
    <submittedName>
        <fullName evidence="1">DNA-binding transcriptional regulator, FrmR family</fullName>
    </submittedName>
</protein>
<dbReference type="InterPro" id="IPR003735">
    <property type="entry name" value="Metal_Tscrpt_repr"/>
</dbReference>
<dbReference type="CDD" id="cd10152">
    <property type="entry name" value="SaCsoR-like_DUF156"/>
    <property type="match status" value="1"/>
</dbReference>
<reference evidence="1 2" key="1">
    <citation type="submission" date="2016-11" db="EMBL/GenBank/DDBJ databases">
        <authorList>
            <person name="Jaros S."/>
            <person name="Januszkiewicz K."/>
            <person name="Wedrychowicz H."/>
        </authorList>
    </citation>
    <scope>NUCLEOTIDE SEQUENCE [LARGE SCALE GENOMIC DNA]</scope>
    <source>
        <strain evidence="1 2">DSM 15970</strain>
    </source>
</reference>
<keyword evidence="2" id="KW-1185">Reference proteome</keyword>
<dbReference type="GO" id="GO:0003677">
    <property type="term" value="F:DNA binding"/>
    <property type="evidence" value="ECO:0007669"/>
    <property type="project" value="UniProtKB-KW"/>
</dbReference>
<dbReference type="GO" id="GO:0046872">
    <property type="term" value="F:metal ion binding"/>
    <property type="evidence" value="ECO:0007669"/>
    <property type="project" value="InterPro"/>
</dbReference>
<dbReference type="Gene3D" id="1.20.58.1000">
    <property type="entry name" value="Metal-sensitive repressor, helix protomer"/>
    <property type="match status" value="1"/>
</dbReference>
<accession>A0A1M6J854</accession>
<dbReference type="GO" id="GO:0045892">
    <property type="term" value="P:negative regulation of DNA-templated transcription"/>
    <property type="evidence" value="ECO:0007669"/>
    <property type="project" value="UniProtKB-ARBA"/>
</dbReference>
<gene>
    <name evidence="1" type="ORF">SAMN02745691_01932</name>
</gene>
<dbReference type="PANTHER" id="PTHR33677:SF3">
    <property type="entry name" value="COPPER-SENSING TRANSCRIPTIONAL REPRESSOR RICR"/>
    <property type="match status" value="1"/>
</dbReference>
<dbReference type="Pfam" id="PF02583">
    <property type="entry name" value="Trns_repr_metal"/>
    <property type="match status" value="1"/>
</dbReference>
<evidence type="ECO:0000313" key="2">
    <source>
        <dbReference type="Proteomes" id="UP000184342"/>
    </source>
</evidence>
<dbReference type="AlphaFoldDB" id="A0A1M6J854"/>
<proteinExistence type="predicted"/>
<dbReference type="Proteomes" id="UP000184342">
    <property type="component" value="Unassembled WGS sequence"/>
</dbReference>
<keyword evidence="1" id="KW-0238">DNA-binding</keyword>
<dbReference type="OrthoDB" id="9811244at2"/>
<dbReference type="STRING" id="1122934.SAMN02745691_01932"/>
<dbReference type="InterPro" id="IPR038390">
    <property type="entry name" value="Metal_Tscrpt_repr_sf"/>
</dbReference>
<dbReference type="PANTHER" id="PTHR33677">
    <property type="entry name" value="TRANSCRIPTIONAL REPRESSOR FRMR-RELATED"/>
    <property type="match status" value="1"/>
</dbReference>
<organism evidence="1 2">
    <name type="scientific">Parasporobacterium paucivorans DSM 15970</name>
    <dbReference type="NCBI Taxonomy" id="1122934"/>
    <lineage>
        <taxon>Bacteria</taxon>
        <taxon>Bacillati</taxon>
        <taxon>Bacillota</taxon>
        <taxon>Clostridia</taxon>
        <taxon>Lachnospirales</taxon>
        <taxon>Lachnospiraceae</taxon>
        <taxon>Parasporobacterium</taxon>
    </lineage>
</organism>
<sequence length="110" mass="12518">MEKETVEISGRECSTCGERQTQRDDKLKDNLVKRLNRTEGQIRGIKGMVEKDCYCDDILTQISSVQSALNSVSTLVLENHVRSCFVEKIKNGDDEIIDEMLVTIGRLLKR</sequence>